<reference evidence="2" key="1">
    <citation type="journal article" date="2020" name="bioRxiv">
        <title>Whole genome comparisons of ergot fungi reveals the divergence and evolution of species within the genus Claviceps are the result of varying mechanisms driving genome evolution and host range expansion.</title>
        <authorList>
            <person name="Wyka S.A."/>
            <person name="Mondo S.J."/>
            <person name="Liu M."/>
            <person name="Dettman J."/>
            <person name="Nalam V."/>
            <person name="Broders K.D."/>
        </authorList>
    </citation>
    <scope>NUCLEOTIDE SEQUENCE</scope>
    <source>
        <strain evidence="2">CCC 602</strain>
    </source>
</reference>
<dbReference type="Proteomes" id="UP000748025">
    <property type="component" value="Unassembled WGS sequence"/>
</dbReference>
<proteinExistence type="predicted"/>
<evidence type="ECO:0000313" key="2">
    <source>
        <dbReference type="EMBL" id="KAG5999124.1"/>
    </source>
</evidence>
<protein>
    <submittedName>
        <fullName evidence="2">Uncharacterized protein</fullName>
    </submittedName>
</protein>
<keyword evidence="3" id="KW-1185">Reference proteome</keyword>
<evidence type="ECO:0000313" key="3">
    <source>
        <dbReference type="Proteomes" id="UP000748025"/>
    </source>
</evidence>
<comment type="caution">
    <text evidence="2">The sequence shown here is derived from an EMBL/GenBank/DDBJ whole genome shotgun (WGS) entry which is preliminary data.</text>
</comment>
<feature type="compositionally biased region" description="Polar residues" evidence="1">
    <location>
        <begin position="12"/>
        <end position="29"/>
    </location>
</feature>
<accession>A0A9P7SXM6</accession>
<feature type="non-terminal residue" evidence="2">
    <location>
        <position position="1"/>
    </location>
</feature>
<dbReference type="AlphaFoldDB" id="A0A9P7SXM6"/>
<feature type="compositionally biased region" description="Basic and acidic residues" evidence="1">
    <location>
        <begin position="1"/>
        <end position="11"/>
    </location>
</feature>
<evidence type="ECO:0000256" key="1">
    <source>
        <dbReference type="SAM" id="MobiDB-lite"/>
    </source>
</evidence>
<dbReference type="EMBL" id="SRPW01001784">
    <property type="protein sequence ID" value="KAG5999124.1"/>
    <property type="molecule type" value="Genomic_DNA"/>
</dbReference>
<gene>
    <name evidence="2" type="ORF">E4U43_002268</name>
</gene>
<organism evidence="2 3">
    <name type="scientific">Claviceps pusilla</name>
    <dbReference type="NCBI Taxonomy" id="123648"/>
    <lineage>
        <taxon>Eukaryota</taxon>
        <taxon>Fungi</taxon>
        <taxon>Dikarya</taxon>
        <taxon>Ascomycota</taxon>
        <taxon>Pezizomycotina</taxon>
        <taxon>Sordariomycetes</taxon>
        <taxon>Hypocreomycetidae</taxon>
        <taxon>Hypocreales</taxon>
        <taxon>Clavicipitaceae</taxon>
        <taxon>Claviceps</taxon>
    </lineage>
</organism>
<name>A0A9P7SXM6_9HYPO</name>
<feature type="region of interest" description="Disordered" evidence="1">
    <location>
        <begin position="1"/>
        <end position="33"/>
    </location>
</feature>
<sequence>KRTPGHQDTRTPGHQTTPDDTISPRTADSTRTKRLVHSCIPSISVSISVSISISMLHLHPPAIVIHAIDAFKAIETFQTSFQAFQALQALQMMQTLLPTMMRSLGRGENCKSPYEVYYAELKPD</sequence>